<accession>A0A7W7VQK5</accession>
<dbReference type="RefSeq" id="WP_184719640.1">
    <property type="nucleotide sequence ID" value="NZ_JACHJP010000006.1"/>
</dbReference>
<gene>
    <name evidence="2" type="ORF">FHS44_005547</name>
</gene>
<name>A0A7W7VQK5_9ACTN</name>
<organism evidence="2 3">
    <name type="scientific">Streptosporangium saharense</name>
    <dbReference type="NCBI Taxonomy" id="1706840"/>
    <lineage>
        <taxon>Bacteria</taxon>
        <taxon>Bacillati</taxon>
        <taxon>Actinomycetota</taxon>
        <taxon>Actinomycetes</taxon>
        <taxon>Streptosporangiales</taxon>
        <taxon>Streptosporangiaceae</taxon>
        <taxon>Streptosporangium</taxon>
    </lineage>
</organism>
<protein>
    <recommendedName>
        <fullName evidence="4">Metalloprotease</fullName>
    </recommendedName>
</protein>
<dbReference type="EMBL" id="JACHJP010000006">
    <property type="protein sequence ID" value="MBB4918420.1"/>
    <property type="molecule type" value="Genomic_DNA"/>
</dbReference>
<evidence type="ECO:0000313" key="3">
    <source>
        <dbReference type="Proteomes" id="UP000552644"/>
    </source>
</evidence>
<comment type="caution">
    <text evidence="2">The sequence shown here is derived from an EMBL/GenBank/DDBJ whole genome shotgun (WGS) entry which is preliminary data.</text>
</comment>
<reference evidence="2 3" key="1">
    <citation type="submission" date="2020-08" db="EMBL/GenBank/DDBJ databases">
        <title>Genomic Encyclopedia of Type Strains, Phase III (KMG-III): the genomes of soil and plant-associated and newly described type strains.</title>
        <authorList>
            <person name="Whitman W."/>
        </authorList>
    </citation>
    <scope>NUCLEOTIDE SEQUENCE [LARGE SCALE GENOMIC DNA]</scope>
    <source>
        <strain evidence="2 3">CECT 8840</strain>
    </source>
</reference>
<evidence type="ECO:0008006" key="4">
    <source>
        <dbReference type="Google" id="ProtNLM"/>
    </source>
</evidence>
<sequence>MTIRRIFPVFLTASAGALALLLSAPTAASAYPIVGAPELTHNPLYTVPALPSVSCKAVKGTTKASTTAYLKKIVGCLNTAWGKRVKEFVPAELAIRNTLPGPCSSGLTVSGSAATSCYRSVQVQLRSDWIRASSELPVLVEVTRAYAQFVQSQTGISEAWWALRYDGEEAEMNEQTHRFYQQSDCLTGVSLKSLGRMARDWGPLLSAETPKEYDRFIPKWYGKPANRLAWFKTGYNTAKPGACNTWKAPSPKVA</sequence>
<evidence type="ECO:0000256" key="1">
    <source>
        <dbReference type="SAM" id="SignalP"/>
    </source>
</evidence>
<keyword evidence="3" id="KW-1185">Reference proteome</keyword>
<feature type="signal peptide" evidence="1">
    <location>
        <begin position="1"/>
        <end position="30"/>
    </location>
</feature>
<dbReference type="Proteomes" id="UP000552644">
    <property type="component" value="Unassembled WGS sequence"/>
</dbReference>
<keyword evidence="1" id="KW-0732">Signal</keyword>
<proteinExistence type="predicted"/>
<feature type="chain" id="PRO_5031546916" description="Metalloprotease" evidence="1">
    <location>
        <begin position="31"/>
        <end position="254"/>
    </location>
</feature>
<evidence type="ECO:0000313" key="2">
    <source>
        <dbReference type="EMBL" id="MBB4918420.1"/>
    </source>
</evidence>
<dbReference type="AlphaFoldDB" id="A0A7W7VQK5"/>